<dbReference type="EMBL" id="JFHC01000007">
    <property type="protein sequence ID" value="KDR43451.1"/>
    <property type="molecule type" value="Genomic_DNA"/>
</dbReference>
<accession>A0A069Q125</accession>
<dbReference type="AlphaFoldDB" id="A0A069Q125"/>
<dbReference type="RefSeq" id="WP_035932503.1">
    <property type="nucleotide sequence ID" value="NZ_CADFFX010000004.1"/>
</dbReference>
<protein>
    <recommendedName>
        <fullName evidence="3">DUF4186 domain-containing protein</fullName>
    </recommendedName>
</protein>
<gene>
    <name evidence="1" type="ORF">BG61_35510</name>
</gene>
<reference evidence="1 2" key="1">
    <citation type="submission" date="2014-03" db="EMBL/GenBank/DDBJ databases">
        <title>Draft Genome Sequences of Four Burkholderia Strains.</title>
        <authorList>
            <person name="Liu X.Y."/>
            <person name="Li C.X."/>
            <person name="Xu J.H."/>
        </authorList>
    </citation>
    <scope>NUCLEOTIDE SEQUENCE [LARGE SCALE GENOMIC DNA]</scope>
    <source>
        <strain evidence="1 2">DSM 50014</strain>
    </source>
</reference>
<evidence type="ECO:0008006" key="3">
    <source>
        <dbReference type="Google" id="ProtNLM"/>
    </source>
</evidence>
<organism evidence="1 2">
    <name type="scientific">Caballeronia glathei</name>
    <dbReference type="NCBI Taxonomy" id="60547"/>
    <lineage>
        <taxon>Bacteria</taxon>
        <taxon>Pseudomonadati</taxon>
        <taxon>Pseudomonadota</taxon>
        <taxon>Betaproteobacteria</taxon>
        <taxon>Burkholderiales</taxon>
        <taxon>Burkholderiaceae</taxon>
        <taxon>Caballeronia</taxon>
    </lineage>
</organism>
<name>A0A069Q125_9BURK</name>
<dbReference type="STRING" id="60547.GCA_000751215_03091"/>
<evidence type="ECO:0000313" key="2">
    <source>
        <dbReference type="Proteomes" id="UP000027466"/>
    </source>
</evidence>
<proteinExistence type="predicted"/>
<dbReference type="Proteomes" id="UP000027466">
    <property type="component" value="Unassembled WGS sequence"/>
</dbReference>
<evidence type="ECO:0000313" key="1">
    <source>
        <dbReference type="EMBL" id="KDR43451.1"/>
    </source>
</evidence>
<keyword evidence="2" id="KW-1185">Reference proteome</keyword>
<dbReference type="Pfam" id="PF13811">
    <property type="entry name" value="DUF4186"/>
    <property type="match status" value="1"/>
</dbReference>
<dbReference type="InterPro" id="IPR020378">
    <property type="entry name" value="DUF4186"/>
</dbReference>
<sequence>MRDLDSLFDALAKSAFRRRFRLGARELLYLHEKGLDEVSAQARELVEKRLAPAAPHNDGRQTPFRGHPVFIAQHASATCCRSCLAKWHGIEAGKVLTEAERQHVVEAIRRWLREEGKRDVKPPADRRQRDLPF</sequence>
<comment type="caution">
    <text evidence="1">The sequence shown here is derived from an EMBL/GenBank/DDBJ whole genome shotgun (WGS) entry which is preliminary data.</text>
</comment>